<accession>A0A1I7YBE6</accession>
<reference evidence="3" key="1">
    <citation type="submission" date="2016-11" db="UniProtKB">
        <authorList>
            <consortium name="WormBaseParasite"/>
        </authorList>
    </citation>
    <scope>IDENTIFICATION</scope>
</reference>
<feature type="region of interest" description="Disordered" evidence="1">
    <location>
        <begin position="171"/>
        <end position="222"/>
    </location>
</feature>
<proteinExistence type="predicted"/>
<feature type="compositionally biased region" description="Low complexity" evidence="1">
    <location>
        <begin position="101"/>
        <end position="131"/>
    </location>
</feature>
<sequence>MRASLGRRTAVHSRRFRSRTMDGRYFMGSCIGTWDTAQLSYRIRQCSGVFLDSESGCLNRNVSGNFVMVVTRPSGRILVLLHLTTVYSWFPLPSSTPPPVETTEAPCDTTEAPHPTTEAAHPTTKAPHPTTEVVTPPFLSCSNIRCAEGFKCVQGECIRIEPCVCRCDDEDNSGSNEDNKSGGDHDKSPESDEDDKSHGPDDEKSNSGESQEGDKSKVPHDP</sequence>
<dbReference type="Proteomes" id="UP000095287">
    <property type="component" value="Unplaced"/>
</dbReference>
<dbReference type="WBParaSite" id="L893_g14604.t1">
    <property type="protein sequence ID" value="L893_g14604.t1"/>
    <property type="gene ID" value="L893_g14604"/>
</dbReference>
<keyword evidence="2" id="KW-1185">Reference proteome</keyword>
<name>A0A1I7YBE6_9BILA</name>
<organism evidence="2 3">
    <name type="scientific">Steinernema glaseri</name>
    <dbReference type="NCBI Taxonomy" id="37863"/>
    <lineage>
        <taxon>Eukaryota</taxon>
        <taxon>Metazoa</taxon>
        <taxon>Ecdysozoa</taxon>
        <taxon>Nematoda</taxon>
        <taxon>Chromadorea</taxon>
        <taxon>Rhabditida</taxon>
        <taxon>Tylenchina</taxon>
        <taxon>Panagrolaimomorpha</taxon>
        <taxon>Strongyloidoidea</taxon>
        <taxon>Steinernematidae</taxon>
        <taxon>Steinernema</taxon>
    </lineage>
</organism>
<feature type="region of interest" description="Disordered" evidence="1">
    <location>
        <begin position="94"/>
        <end position="131"/>
    </location>
</feature>
<evidence type="ECO:0000313" key="3">
    <source>
        <dbReference type="WBParaSite" id="L893_g14604.t1"/>
    </source>
</evidence>
<feature type="compositionally biased region" description="Basic and acidic residues" evidence="1">
    <location>
        <begin position="177"/>
        <end position="222"/>
    </location>
</feature>
<protein>
    <submittedName>
        <fullName evidence="3">TIL domain-containing protein</fullName>
    </submittedName>
</protein>
<evidence type="ECO:0000313" key="2">
    <source>
        <dbReference type="Proteomes" id="UP000095287"/>
    </source>
</evidence>
<evidence type="ECO:0000256" key="1">
    <source>
        <dbReference type="SAM" id="MobiDB-lite"/>
    </source>
</evidence>
<dbReference type="AlphaFoldDB" id="A0A1I7YBE6"/>